<proteinExistence type="predicted"/>
<dbReference type="EMBL" id="SRLO01001327">
    <property type="protein sequence ID" value="TNN38893.1"/>
    <property type="molecule type" value="Genomic_DNA"/>
</dbReference>
<reference evidence="1 2" key="1">
    <citation type="submission" date="2019-03" db="EMBL/GenBank/DDBJ databases">
        <title>First draft genome of Liparis tanakae, snailfish: a comprehensive survey of snailfish specific genes.</title>
        <authorList>
            <person name="Kim W."/>
            <person name="Song I."/>
            <person name="Jeong J.-H."/>
            <person name="Kim D."/>
            <person name="Kim S."/>
            <person name="Ryu S."/>
            <person name="Song J.Y."/>
            <person name="Lee S.K."/>
        </authorList>
    </citation>
    <scope>NUCLEOTIDE SEQUENCE [LARGE SCALE GENOMIC DNA]</scope>
    <source>
        <tissue evidence="1">Muscle</tissue>
    </source>
</reference>
<organism evidence="1 2">
    <name type="scientific">Liparis tanakae</name>
    <name type="common">Tanaka's snailfish</name>
    <dbReference type="NCBI Taxonomy" id="230148"/>
    <lineage>
        <taxon>Eukaryota</taxon>
        <taxon>Metazoa</taxon>
        <taxon>Chordata</taxon>
        <taxon>Craniata</taxon>
        <taxon>Vertebrata</taxon>
        <taxon>Euteleostomi</taxon>
        <taxon>Actinopterygii</taxon>
        <taxon>Neopterygii</taxon>
        <taxon>Teleostei</taxon>
        <taxon>Neoteleostei</taxon>
        <taxon>Acanthomorphata</taxon>
        <taxon>Eupercaria</taxon>
        <taxon>Perciformes</taxon>
        <taxon>Cottioidei</taxon>
        <taxon>Cottales</taxon>
        <taxon>Liparidae</taxon>
        <taxon>Liparis</taxon>
    </lineage>
</organism>
<protein>
    <submittedName>
        <fullName evidence="1">Uncharacterized protein</fullName>
    </submittedName>
</protein>
<comment type="caution">
    <text evidence="1">The sequence shown here is derived from an EMBL/GenBank/DDBJ whole genome shotgun (WGS) entry which is preliminary data.</text>
</comment>
<accession>A0A4Z2FDN6</accession>
<evidence type="ECO:0000313" key="2">
    <source>
        <dbReference type="Proteomes" id="UP000314294"/>
    </source>
</evidence>
<gene>
    <name evidence="1" type="ORF">EYF80_050941</name>
</gene>
<keyword evidence="2" id="KW-1185">Reference proteome</keyword>
<name>A0A4Z2FDN6_9TELE</name>
<dbReference type="AlphaFoldDB" id="A0A4Z2FDN6"/>
<evidence type="ECO:0000313" key="1">
    <source>
        <dbReference type="EMBL" id="TNN38893.1"/>
    </source>
</evidence>
<dbReference type="Proteomes" id="UP000314294">
    <property type="component" value="Unassembled WGS sequence"/>
</dbReference>
<sequence length="127" mass="14186">MSSSGQCCRLVTPRGRDCSSTRQQSAWLSLGSPRCLPSLRQTRRYLVLGPGAELSSSPWSFGCRSKAAGLRPYLDRSTEGWSPLESELKEFLVDLGNSRKADLTEGRHMRTGVFREWPRVARATPEI</sequence>